<reference evidence="1 2" key="1">
    <citation type="submission" date="2019-05" db="EMBL/GenBank/DDBJ databases">
        <title>Another draft genome of Portunus trituberculatus and its Hox gene families provides insights of decapod evolution.</title>
        <authorList>
            <person name="Jeong J.-H."/>
            <person name="Song I."/>
            <person name="Kim S."/>
            <person name="Choi T."/>
            <person name="Kim D."/>
            <person name="Ryu S."/>
            <person name="Kim W."/>
        </authorList>
    </citation>
    <scope>NUCLEOTIDE SEQUENCE [LARGE SCALE GENOMIC DNA]</scope>
    <source>
        <tissue evidence="1">Muscle</tissue>
    </source>
</reference>
<proteinExistence type="predicted"/>
<dbReference type="EMBL" id="VSRR010003671">
    <property type="protein sequence ID" value="MPC37051.1"/>
    <property type="molecule type" value="Genomic_DNA"/>
</dbReference>
<evidence type="ECO:0000313" key="2">
    <source>
        <dbReference type="Proteomes" id="UP000324222"/>
    </source>
</evidence>
<comment type="caution">
    <text evidence="1">The sequence shown here is derived from an EMBL/GenBank/DDBJ whole genome shotgun (WGS) entry which is preliminary data.</text>
</comment>
<name>A0A5B7ER22_PORTR</name>
<organism evidence="1 2">
    <name type="scientific">Portunus trituberculatus</name>
    <name type="common">Swimming crab</name>
    <name type="synonym">Neptunus trituberculatus</name>
    <dbReference type="NCBI Taxonomy" id="210409"/>
    <lineage>
        <taxon>Eukaryota</taxon>
        <taxon>Metazoa</taxon>
        <taxon>Ecdysozoa</taxon>
        <taxon>Arthropoda</taxon>
        <taxon>Crustacea</taxon>
        <taxon>Multicrustacea</taxon>
        <taxon>Malacostraca</taxon>
        <taxon>Eumalacostraca</taxon>
        <taxon>Eucarida</taxon>
        <taxon>Decapoda</taxon>
        <taxon>Pleocyemata</taxon>
        <taxon>Brachyura</taxon>
        <taxon>Eubrachyura</taxon>
        <taxon>Portunoidea</taxon>
        <taxon>Portunidae</taxon>
        <taxon>Portuninae</taxon>
        <taxon>Portunus</taxon>
    </lineage>
</organism>
<evidence type="ECO:0000313" key="1">
    <source>
        <dbReference type="EMBL" id="MPC37051.1"/>
    </source>
</evidence>
<gene>
    <name evidence="1" type="ORF">E2C01_030524</name>
</gene>
<keyword evidence="2" id="KW-1185">Reference proteome</keyword>
<dbReference type="Proteomes" id="UP000324222">
    <property type="component" value="Unassembled WGS sequence"/>
</dbReference>
<accession>A0A5B7ER22</accession>
<dbReference type="AlphaFoldDB" id="A0A5B7ER22"/>
<sequence>MFTRQDSGLGKVAGAAAVGVPGDGEGDVGREWLWQCVGRLGAAKQRSASEEISEGVPNTITASLPHQRHRHRPMSYSLSLILTTAATHGRVTTGTRTLWNVTLKLFNTTTFKSSRRNTRLNSDKPTPFNTSPMHDNLSHLQEHRCRLLGWRLQATGADATFPPRPGHA</sequence>
<protein>
    <submittedName>
        <fullName evidence="1">Uncharacterized protein</fullName>
    </submittedName>
</protein>